<gene>
    <name evidence="10" type="ORF">SAMN04488503_2633</name>
</gene>
<evidence type="ECO:0000256" key="8">
    <source>
        <dbReference type="ARBA" id="ARBA00048628"/>
    </source>
</evidence>
<dbReference type="GO" id="GO:0106312">
    <property type="term" value="F:methylenetetrahydrofolate reductase (NADH) activity"/>
    <property type="evidence" value="ECO:0007669"/>
    <property type="project" value="UniProtKB-EC"/>
</dbReference>
<dbReference type="CDD" id="cd00537">
    <property type="entry name" value="MTHFR"/>
    <property type="match status" value="1"/>
</dbReference>
<dbReference type="InterPro" id="IPR029041">
    <property type="entry name" value="FAD-linked_oxidoreductase-like"/>
</dbReference>
<evidence type="ECO:0000256" key="2">
    <source>
        <dbReference type="ARBA" id="ARBA00004777"/>
    </source>
</evidence>
<proteinExistence type="inferred from homology"/>
<comment type="cofactor">
    <cofactor evidence="1 9">
        <name>FAD</name>
        <dbReference type="ChEBI" id="CHEBI:57692"/>
    </cofactor>
</comment>
<dbReference type="PANTHER" id="PTHR45754:SF3">
    <property type="entry name" value="METHYLENETETRAHYDROFOLATE REDUCTASE (NADPH)"/>
    <property type="match status" value="1"/>
</dbReference>
<comment type="pathway">
    <text evidence="2 9">One-carbon metabolism; tetrahydrofolate interconversion.</text>
</comment>
<evidence type="ECO:0000313" key="10">
    <source>
        <dbReference type="EMBL" id="SNS08136.1"/>
    </source>
</evidence>
<keyword evidence="6 9" id="KW-0560">Oxidoreductase</keyword>
<dbReference type="UniPathway" id="UPA00193"/>
<evidence type="ECO:0000256" key="5">
    <source>
        <dbReference type="ARBA" id="ARBA00022827"/>
    </source>
</evidence>
<protein>
    <recommendedName>
        <fullName evidence="9">Methylenetetrahydrofolate reductase</fullName>
    </recommendedName>
</protein>
<dbReference type="GO" id="GO:0009086">
    <property type="term" value="P:methionine biosynthetic process"/>
    <property type="evidence" value="ECO:0007669"/>
    <property type="project" value="TreeGrafter"/>
</dbReference>
<dbReference type="Pfam" id="PF02219">
    <property type="entry name" value="MTHFR"/>
    <property type="match status" value="1"/>
</dbReference>
<dbReference type="RefSeq" id="WP_089274834.1">
    <property type="nucleotide sequence ID" value="NZ_FZOC01000005.1"/>
</dbReference>
<evidence type="ECO:0000256" key="9">
    <source>
        <dbReference type="RuleBase" id="RU003862"/>
    </source>
</evidence>
<organism evidence="10 11">
    <name type="scientific">Humidesulfovibrio mexicanus</name>
    <dbReference type="NCBI Taxonomy" id="147047"/>
    <lineage>
        <taxon>Bacteria</taxon>
        <taxon>Pseudomonadati</taxon>
        <taxon>Thermodesulfobacteriota</taxon>
        <taxon>Desulfovibrionia</taxon>
        <taxon>Desulfovibrionales</taxon>
        <taxon>Desulfovibrionaceae</taxon>
        <taxon>Humidesulfovibrio</taxon>
    </lineage>
</organism>
<keyword evidence="11" id="KW-1185">Reference proteome</keyword>
<reference evidence="10 11" key="1">
    <citation type="submission" date="2017-06" db="EMBL/GenBank/DDBJ databases">
        <authorList>
            <person name="Kim H.J."/>
            <person name="Triplett B.A."/>
        </authorList>
    </citation>
    <scope>NUCLEOTIDE SEQUENCE [LARGE SCALE GENOMIC DNA]</scope>
    <source>
        <strain evidence="10 11">DSM 13116</strain>
    </source>
</reference>
<dbReference type="EMBL" id="FZOC01000005">
    <property type="protein sequence ID" value="SNS08136.1"/>
    <property type="molecule type" value="Genomic_DNA"/>
</dbReference>
<dbReference type="PANTHER" id="PTHR45754">
    <property type="entry name" value="METHYLENETETRAHYDROFOLATE REDUCTASE"/>
    <property type="match status" value="1"/>
</dbReference>
<dbReference type="OrthoDB" id="9812555at2"/>
<comment type="similarity">
    <text evidence="3 9">Belongs to the methylenetetrahydrofolate reductase family.</text>
</comment>
<comment type="pathway">
    <text evidence="7">Amino-acid biosynthesis; L-methionine biosynthesis via de novo pathway.</text>
</comment>
<dbReference type="InterPro" id="IPR003171">
    <property type="entry name" value="Mehydrof_redctse-like"/>
</dbReference>
<evidence type="ECO:0000256" key="3">
    <source>
        <dbReference type="ARBA" id="ARBA00006743"/>
    </source>
</evidence>
<evidence type="ECO:0000256" key="4">
    <source>
        <dbReference type="ARBA" id="ARBA00022630"/>
    </source>
</evidence>
<name>A0A239BJV6_9BACT</name>
<dbReference type="GO" id="GO:0071949">
    <property type="term" value="F:FAD binding"/>
    <property type="evidence" value="ECO:0007669"/>
    <property type="project" value="TreeGrafter"/>
</dbReference>
<dbReference type="SUPFAM" id="SSF51730">
    <property type="entry name" value="FAD-linked oxidoreductase"/>
    <property type="match status" value="1"/>
</dbReference>
<evidence type="ECO:0000256" key="1">
    <source>
        <dbReference type="ARBA" id="ARBA00001974"/>
    </source>
</evidence>
<dbReference type="Proteomes" id="UP000198324">
    <property type="component" value="Unassembled WGS sequence"/>
</dbReference>
<dbReference type="GO" id="GO:0005829">
    <property type="term" value="C:cytosol"/>
    <property type="evidence" value="ECO:0007669"/>
    <property type="project" value="TreeGrafter"/>
</dbReference>
<comment type="catalytic activity">
    <reaction evidence="8">
        <text>(6S)-5-methyl-5,6,7,8-tetrahydrofolate + NAD(+) = (6R)-5,10-methylene-5,6,7,8-tetrahydrofolate + NADH + H(+)</text>
        <dbReference type="Rhea" id="RHEA:19821"/>
        <dbReference type="ChEBI" id="CHEBI:15378"/>
        <dbReference type="ChEBI" id="CHEBI:15636"/>
        <dbReference type="ChEBI" id="CHEBI:18608"/>
        <dbReference type="ChEBI" id="CHEBI:57540"/>
        <dbReference type="ChEBI" id="CHEBI:57945"/>
        <dbReference type="EC" id="1.5.1.54"/>
    </reaction>
    <physiologicalReaction direction="right-to-left" evidence="8">
        <dbReference type="Rhea" id="RHEA:19823"/>
    </physiologicalReaction>
</comment>
<accession>A0A239BJV6</accession>
<dbReference type="Gene3D" id="3.20.20.220">
    <property type="match status" value="1"/>
</dbReference>
<keyword evidence="5 9" id="KW-0274">FAD</keyword>
<evidence type="ECO:0000256" key="6">
    <source>
        <dbReference type="ARBA" id="ARBA00023002"/>
    </source>
</evidence>
<dbReference type="GO" id="GO:0035999">
    <property type="term" value="P:tetrahydrofolate interconversion"/>
    <property type="evidence" value="ECO:0007669"/>
    <property type="project" value="UniProtKB-UniPathway"/>
</dbReference>
<evidence type="ECO:0000313" key="11">
    <source>
        <dbReference type="Proteomes" id="UP000198324"/>
    </source>
</evidence>
<dbReference type="AlphaFoldDB" id="A0A239BJV6"/>
<keyword evidence="4 9" id="KW-0285">Flavoprotein</keyword>
<evidence type="ECO:0000256" key="7">
    <source>
        <dbReference type="ARBA" id="ARBA00034478"/>
    </source>
</evidence>
<sequence length="291" mass="31902">MQIAELIPTRKPFFSLEFFPPKERETWPRFFAEVEKLKAVNPLFVSVTYGAGGGTQANTLDVVTHLKRELDLEPMAHLTCVGASSAALRGFLEAISRAGIDNVLALRGDPPKNNPDFRFEGQEFQHASDLVRFIRTEFPAMGIGVAGIPTMHPESASLDDDLKWVRHKVDAGGQFVVSQLFFENELFLTYVKRLRERGVTVPVLPGVMPILSMKSAEFIATLNGRAVFGGFYEELERAFAAGGDEAVRALGLARAVAQVQGLIDAGVPGVHLYTLNRAEACLAIVDKITFP</sequence>